<dbReference type="Pfam" id="PF02536">
    <property type="entry name" value="mTERF"/>
    <property type="match status" value="1"/>
</dbReference>
<keyword evidence="3" id="KW-0809">Transit peptide</keyword>
<keyword evidence="5" id="KW-1185">Reference proteome</keyword>
<comment type="similarity">
    <text evidence="1">Belongs to the mTERF family.</text>
</comment>
<evidence type="ECO:0000256" key="1">
    <source>
        <dbReference type="ARBA" id="ARBA00007692"/>
    </source>
</evidence>
<dbReference type="PANTHER" id="PTHR13068:SF236">
    <property type="entry name" value="OS02G0749800 PROTEIN"/>
    <property type="match status" value="1"/>
</dbReference>
<keyword evidence="2" id="KW-0804">Transcription</keyword>
<sequence>MFWSLGKSLQTLKLNAADFSNPSLYLLRFIRVESQSLSNSNPTIDYLMESCGFSHTSALSASKHLNLKSFQNPDSVLQVFRDYGFSKTHIKEVVFRNPLVLLSKPTKTLKPKLDFLSKSGISGDDLIQLVVSDPSILGRSLDNRIIPCLVFLKKFFQYDRDIVSLLLKRRGSWVFRKFAKTMEPNVETLRKCGVRDEDIAKLMWVKARTMSRRPDEFARIVSEMKQMGFDPSKRMFIHGLCTVSAMKDSKLKSKLEIFKEFSWSDEQVKSLFIKQPVVLRASAENIRKSLEFLMNESKLSASKILKNPVAMILSLEKRVKPRSYIAQILISKRLIPEDKLVTLLMATEAAFLKRYLKKHQKQLPQLQEMYQKKLLGS</sequence>
<keyword evidence="2" id="KW-0806">Transcription termination</keyword>
<comment type="caution">
    <text evidence="4">The sequence shown here is derived from an EMBL/GenBank/DDBJ whole genome shotgun (WGS) entry which is preliminary data.</text>
</comment>
<evidence type="ECO:0000256" key="3">
    <source>
        <dbReference type="ARBA" id="ARBA00022946"/>
    </source>
</evidence>
<dbReference type="Gene3D" id="1.25.70.10">
    <property type="entry name" value="Transcription termination factor 3, mitochondrial"/>
    <property type="match status" value="1"/>
</dbReference>
<keyword evidence="2" id="KW-0805">Transcription regulation</keyword>
<dbReference type="AlphaFoldDB" id="A0AAN8VI88"/>
<evidence type="ECO:0000256" key="2">
    <source>
        <dbReference type="ARBA" id="ARBA00022472"/>
    </source>
</evidence>
<dbReference type="SMART" id="SM00733">
    <property type="entry name" value="Mterf"/>
    <property type="match status" value="7"/>
</dbReference>
<accession>A0AAN8VI88</accession>
<proteinExistence type="inferred from homology"/>
<protein>
    <submittedName>
        <fullName evidence="4">Transcription termination factor, mitochondrial/chloroplastic</fullName>
    </submittedName>
</protein>
<name>A0AAN8VI88_9MAGN</name>
<dbReference type="GO" id="GO:0006353">
    <property type="term" value="P:DNA-templated transcription termination"/>
    <property type="evidence" value="ECO:0007669"/>
    <property type="project" value="UniProtKB-KW"/>
</dbReference>
<dbReference type="PANTHER" id="PTHR13068">
    <property type="entry name" value="CGI-12 PROTEIN-RELATED"/>
    <property type="match status" value="1"/>
</dbReference>
<dbReference type="InterPro" id="IPR038538">
    <property type="entry name" value="MTERF_sf"/>
</dbReference>
<organism evidence="4 5">
    <name type="scientific">Dillenia turbinata</name>
    <dbReference type="NCBI Taxonomy" id="194707"/>
    <lineage>
        <taxon>Eukaryota</taxon>
        <taxon>Viridiplantae</taxon>
        <taxon>Streptophyta</taxon>
        <taxon>Embryophyta</taxon>
        <taxon>Tracheophyta</taxon>
        <taxon>Spermatophyta</taxon>
        <taxon>Magnoliopsida</taxon>
        <taxon>eudicotyledons</taxon>
        <taxon>Gunneridae</taxon>
        <taxon>Pentapetalae</taxon>
        <taxon>Dilleniales</taxon>
        <taxon>Dilleniaceae</taxon>
        <taxon>Dillenia</taxon>
    </lineage>
</organism>
<dbReference type="FunFam" id="1.25.70.10:FF:000001">
    <property type="entry name" value="Mitochondrial transcription termination factor-like"/>
    <property type="match status" value="1"/>
</dbReference>
<dbReference type="Proteomes" id="UP001370490">
    <property type="component" value="Unassembled WGS sequence"/>
</dbReference>
<dbReference type="EMBL" id="JBAMMX010000009">
    <property type="protein sequence ID" value="KAK6934059.1"/>
    <property type="molecule type" value="Genomic_DNA"/>
</dbReference>
<evidence type="ECO:0000313" key="5">
    <source>
        <dbReference type="Proteomes" id="UP001370490"/>
    </source>
</evidence>
<gene>
    <name evidence="4" type="ORF">RJ641_036953</name>
</gene>
<evidence type="ECO:0000313" key="4">
    <source>
        <dbReference type="EMBL" id="KAK6934059.1"/>
    </source>
</evidence>
<dbReference type="GO" id="GO:0003676">
    <property type="term" value="F:nucleic acid binding"/>
    <property type="evidence" value="ECO:0007669"/>
    <property type="project" value="InterPro"/>
</dbReference>
<reference evidence="4 5" key="1">
    <citation type="submission" date="2023-12" db="EMBL/GenBank/DDBJ databases">
        <title>A high-quality genome assembly for Dillenia turbinata (Dilleniales).</title>
        <authorList>
            <person name="Chanderbali A."/>
        </authorList>
    </citation>
    <scope>NUCLEOTIDE SEQUENCE [LARGE SCALE GENOMIC DNA]</scope>
    <source>
        <strain evidence="4">LSX21</strain>
        <tissue evidence="4">Leaf</tissue>
    </source>
</reference>
<dbReference type="InterPro" id="IPR003690">
    <property type="entry name" value="MTERF"/>
</dbReference>